<reference evidence="1" key="1">
    <citation type="submission" date="2016-01" db="EMBL/GenBank/DDBJ databases">
        <authorList>
            <person name="Peeters C."/>
        </authorList>
    </citation>
    <scope>NUCLEOTIDE SEQUENCE</scope>
    <source>
        <strain evidence="1">LMG 29321</strain>
    </source>
</reference>
<accession>A0A158A726</accession>
<evidence type="ECO:0000313" key="2">
    <source>
        <dbReference type="Proteomes" id="UP000071859"/>
    </source>
</evidence>
<protein>
    <submittedName>
        <fullName evidence="1">Uncharacterized protein</fullName>
    </submittedName>
</protein>
<dbReference type="OrthoDB" id="9102211at2"/>
<dbReference type="EMBL" id="FCOX02000004">
    <property type="protein sequence ID" value="SAK53573.1"/>
    <property type="molecule type" value="Genomic_DNA"/>
</dbReference>
<organism evidence="1 2">
    <name type="scientific">Caballeronia calidae</name>
    <dbReference type="NCBI Taxonomy" id="1777139"/>
    <lineage>
        <taxon>Bacteria</taxon>
        <taxon>Pseudomonadati</taxon>
        <taxon>Pseudomonadota</taxon>
        <taxon>Betaproteobacteria</taxon>
        <taxon>Burkholderiales</taxon>
        <taxon>Burkholderiaceae</taxon>
        <taxon>Caballeronia</taxon>
    </lineage>
</organism>
<sequence length="148" mass="15812">MATNPMVAQGVLNRLRASVVCPNFTNLNVTAPYMSKAFVRVAFNGKFVEKIGTATGAVNSPEPYVITTVTVGLLRTQPLSAAWLMQSQTNSNIGSISVHSDTAAFAPITLVNTTIGDIDPGAFDGTDPVVRLTLEGIFYLNNDLWSYA</sequence>
<dbReference type="Proteomes" id="UP000071859">
    <property type="component" value="Unassembled WGS sequence"/>
</dbReference>
<dbReference type="RefSeq" id="WP_157697426.1">
    <property type="nucleotide sequence ID" value="NZ_FCOX02000004.1"/>
</dbReference>
<comment type="caution">
    <text evidence="1">The sequence shown here is derived from an EMBL/GenBank/DDBJ whole genome shotgun (WGS) entry which is preliminary data.</text>
</comment>
<gene>
    <name evidence="1" type="ORF">AWB78_01339</name>
</gene>
<proteinExistence type="predicted"/>
<dbReference type="AlphaFoldDB" id="A0A158A726"/>
<keyword evidence="2" id="KW-1185">Reference proteome</keyword>
<name>A0A158A726_9BURK</name>
<evidence type="ECO:0000313" key="1">
    <source>
        <dbReference type="EMBL" id="SAK53573.1"/>
    </source>
</evidence>